<comment type="caution">
    <text evidence="1">The sequence shown here is derived from an EMBL/GenBank/DDBJ whole genome shotgun (WGS) entry which is preliminary data.</text>
</comment>
<organism evidence="1 2">
    <name type="scientific">Cotesia glomerata</name>
    <name type="common">Lepidopteran parasitic wasp</name>
    <name type="synonym">Apanteles glomeratus</name>
    <dbReference type="NCBI Taxonomy" id="32391"/>
    <lineage>
        <taxon>Eukaryota</taxon>
        <taxon>Metazoa</taxon>
        <taxon>Ecdysozoa</taxon>
        <taxon>Arthropoda</taxon>
        <taxon>Hexapoda</taxon>
        <taxon>Insecta</taxon>
        <taxon>Pterygota</taxon>
        <taxon>Neoptera</taxon>
        <taxon>Endopterygota</taxon>
        <taxon>Hymenoptera</taxon>
        <taxon>Apocrita</taxon>
        <taxon>Ichneumonoidea</taxon>
        <taxon>Braconidae</taxon>
        <taxon>Microgastrinae</taxon>
        <taxon>Cotesia</taxon>
    </lineage>
</organism>
<keyword evidence="2" id="KW-1185">Reference proteome</keyword>
<evidence type="ECO:0000313" key="2">
    <source>
        <dbReference type="Proteomes" id="UP000826195"/>
    </source>
</evidence>
<reference evidence="1 2" key="1">
    <citation type="journal article" date="2021" name="J. Hered.">
        <title>A chromosome-level genome assembly of the parasitoid wasp, Cotesia glomerata (Hymenoptera: Braconidae).</title>
        <authorList>
            <person name="Pinto B.J."/>
            <person name="Weis J.J."/>
            <person name="Gamble T."/>
            <person name="Ode P.J."/>
            <person name="Paul R."/>
            <person name="Zaspel J.M."/>
        </authorList>
    </citation>
    <scope>NUCLEOTIDE SEQUENCE [LARGE SCALE GENOMIC DNA]</scope>
    <source>
        <strain evidence="1">CgM1</strain>
    </source>
</reference>
<dbReference type="Proteomes" id="UP000826195">
    <property type="component" value="Unassembled WGS sequence"/>
</dbReference>
<protein>
    <submittedName>
        <fullName evidence="1">Uncharacterized protein</fullName>
    </submittedName>
</protein>
<proteinExistence type="predicted"/>
<dbReference type="EMBL" id="JAHXZJ010002609">
    <property type="protein sequence ID" value="KAH0540743.1"/>
    <property type="molecule type" value="Genomic_DNA"/>
</dbReference>
<name>A0AAV7I1V0_COTGL</name>
<accession>A0AAV7I1V0</accession>
<dbReference type="AlphaFoldDB" id="A0AAV7I1V0"/>
<evidence type="ECO:0000313" key="1">
    <source>
        <dbReference type="EMBL" id="KAH0540743.1"/>
    </source>
</evidence>
<sequence>MNEVYSIESILQRSELQNGEIFLKKLLAGAFETPTEIDRTWSRLEEDNGLELGRMLGQRVKIGLRLAGSHYNNLLLLSPSFSFWRLFSRRFTSIYSVSSRLGSTHCVTGLSLDLPTYPCQRVFVSISNTFTVRAPFN</sequence>
<gene>
    <name evidence="1" type="ORF">KQX54_019587</name>
</gene>